<evidence type="ECO:0000313" key="4">
    <source>
        <dbReference type="EMBL" id="ACB33395.1"/>
    </source>
</evidence>
<accession>B1Y401</accession>
<sequence precursor="true">MRRRSLVLTAAGIGMGLPTGVVAAGSDLLLGRFAPPGGARGPALRDFQAGIQLALDSANARGGIGGRKLRWVPVDDQQPAQMLAIKAQRLATEPGFVAWLGPIGPVQGPTLAQMPADTRAPAIGGLGIGDRQREQVRGWHFHVRASQAREAEALARHLATVRLTRVAVVTPGDPAGATLASLLGAALAREGIKTLAQAAVTPDPATVHEATRKLMALDPQALVLALPAAQSIQMMEMAAALNRHPGFFSMSMGGEETLAAGALKLASGLAVAQVVPYPWSQTDPQILSYRRLCEPAQVRIGYASLEGFITAQVLIEALRRCGRELGRSQLRAMLTVLQMNWGGMEIDFSRGEIGGSRFVEMVQVGPGGRYIR</sequence>
<dbReference type="Proteomes" id="UP000001693">
    <property type="component" value="Chromosome"/>
</dbReference>
<dbReference type="STRING" id="395495.Lcho_1126"/>
<dbReference type="KEGG" id="lch:Lcho_1126"/>
<dbReference type="PANTHER" id="PTHR47235">
    <property type="entry name" value="BLR6548 PROTEIN"/>
    <property type="match status" value="1"/>
</dbReference>
<evidence type="ECO:0000256" key="1">
    <source>
        <dbReference type="ARBA" id="ARBA00010062"/>
    </source>
</evidence>
<dbReference type="SUPFAM" id="SSF53822">
    <property type="entry name" value="Periplasmic binding protein-like I"/>
    <property type="match status" value="1"/>
</dbReference>
<dbReference type="HOGENOM" id="CLU_027128_7_2_4"/>
<dbReference type="InterPro" id="IPR028081">
    <property type="entry name" value="Leu-bd"/>
</dbReference>
<dbReference type="PANTHER" id="PTHR47235:SF1">
    <property type="entry name" value="BLR6548 PROTEIN"/>
    <property type="match status" value="1"/>
</dbReference>
<evidence type="ECO:0000259" key="3">
    <source>
        <dbReference type="Pfam" id="PF13458"/>
    </source>
</evidence>
<reference evidence="4 5" key="1">
    <citation type="submission" date="2008-03" db="EMBL/GenBank/DDBJ databases">
        <title>Complete sequence of Leptothrix cholodnii SP-6.</title>
        <authorList>
            <consortium name="US DOE Joint Genome Institute"/>
            <person name="Copeland A."/>
            <person name="Lucas S."/>
            <person name="Lapidus A."/>
            <person name="Glavina del Rio T."/>
            <person name="Dalin E."/>
            <person name="Tice H."/>
            <person name="Bruce D."/>
            <person name="Goodwin L."/>
            <person name="Pitluck S."/>
            <person name="Chertkov O."/>
            <person name="Brettin T."/>
            <person name="Detter J.C."/>
            <person name="Han C."/>
            <person name="Kuske C.R."/>
            <person name="Schmutz J."/>
            <person name="Larimer F."/>
            <person name="Land M."/>
            <person name="Hauser L."/>
            <person name="Kyrpides N."/>
            <person name="Lykidis A."/>
            <person name="Emerson D."/>
            <person name="Richardson P."/>
        </authorList>
    </citation>
    <scope>NUCLEOTIDE SEQUENCE [LARGE SCALE GENOMIC DNA]</scope>
    <source>
        <strain evidence="5">ATCC 51168 / LMG 8142 / SP-6</strain>
    </source>
</reference>
<dbReference type="CDD" id="cd06326">
    <property type="entry name" value="PBP1_ABC_ligand_binding-like"/>
    <property type="match status" value="1"/>
</dbReference>
<dbReference type="OrthoDB" id="8856407at2"/>
<keyword evidence="4" id="KW-0675">Receptor</keyword>
<dbReference type="Gene3D" id="3.40.50.2300">
    <property type="match status" value="2"/>
</dbReference>
<evidence type="ECO:0000313" key="5">
    <source>
        <dbReference type="Proteomes" id="UP000001693"/>
    </source>
</evidence>
<proteinExistence type="inferred from homology"/>
<dbReference type="RefSeq" id="WP_012346157.1">
    <property type="nucleotide sequence ID" value="NC_010524.1"/>
</dbReference>
<gene>
    <name evidence="4" type="ordered locus">Lcho_1126</name>
</gene>
<protein>
    <submittedName>
        <fullName evidence="4">Extracellular ligand-binding receptor</fullName>
    </submittedName>
</protein>
<dbReference type="EMBL" id="CP001013">
    <property type="protein sequence ID" value="ACB33395.1"/>
    <property type="molecule type" value="Genomic_DNA"/>
</dbReference>
<dbReference type="Pfam" id="PF13458">
    <property type="entry name" value="Peripla_BP_6"/>
    <property type="match status" value="1"/>
</dbReference>
<comment type="similarity">
    <text evidence="1">Belongs to the leucine-binding protein family.</text>
</comment>
<feature type="domain" description="Leucine-binding protein" evidence="3">
    <location>
        <begin position="37"/>
        <end position="351"/>
    </location>
</feature>
<keyword evidence="5" id="KW-1185">Reference proteome</keyword>
<organism evidence="4 5">
    <name type="scientific">Leptothrix cholodnii (strain ATCC 51168 / LMG 8142 / SP-6)</name>
    <name type="common">Leptothrix discophora (strain SP-6)</name>
    <dbReference type="NCBI Taxonomy" id="395495"/>
    <lineage>
        <taxon>Bacteria</taxon>
        <taxon>Pseudomonadati</taxon>
        <taxon>Pseudomonadota</taxon>
        <taxon>Betaproteobacteria</taxon>
        <taxon>Burkholderiales</taxon>
        <taxon>Sphaerotilaceae</taxon>
        <taxon>Leptothrix</taxon>
    </lineage>
</organism>
<dbReference type="eggNOG" id="COG0683">
    <property type="taxonomic scope" value="Bacteria"/>
</dbReference>
<evidence type="ECO:0000256" key="2">
    <source>
        <dbReference type="ARBA" id="ARBA00022729"/>
    </source>
</evidence>
<dbReference type="AlphaFoldDB" id="B1Y401"/>
<keyword evidence="2" id="KW-0732">Signal</keyword>
<dbReference type="InterPro" id="IPR028082">
    <property type="entry name" value="Peripla_BP_I"/>
</dbReference>
<name>B1Y401_LEPCP</name>